<evidence type="ECO:0000313" key="3">
    <source>
        <dbReference type="Proteomes" id="UP001431783"/>
    </source>
</evidence>
<gene>
    <name evidence="2" type="ORF">WA026_015141</name>
</gene>
<protein>
    <recommendedName>
        <fullName evidence="4">HTH CENPB-type domain-containing protein</fullName>
    </recommendedName>
</protein>
<proteinExistence type="predicted"/>
<accession>A0AAW1TUW9</accession>
<reference evidence="2 3" key="1">
    <citation type="submission" date="2023-03" db="EMBL/GenBank/DDBJ databases">
        <title>Genome insight into feeding habits of ladybird beetles.</title>
        <authorList>
            <person name="Li H.-S."/>
            <person name="Huang Y.-H."/>
            <person name="Pang H."/>
        </authorList>
    </citation>
    <scope>NUCLEOTIDE SEQUENCE [LARGE SCALE GENOMIC DNA]</scope>
    <source>
        <strain evidence="2">SYSU_2023b</strain>
        <tissue evidence="2">Whole body</tissue>
    </source>
</reference>
<sequence length="119" mass="13050">MESRMYGLTTHDVLTLAYQLAERNNLSHPVSEAKGKAGHEWLRGFRRRHPDITMPETTEMDVDNDAIELPTSILVTSSPPLAKNTSNIEKTSESSEGLPPALAVGLPSTSFGVVTFREV</sequence>
<evidence type="ECO:0000256" key="1">
    <source>
        <dbReference type="SAM" id="MobiDB-lite"/>
    </source>
</evidence>
<comment type="caution">
    <text evidence="2">The sequence shown here is derived from an EMBL/GenBank/DDBJ whole genome shotgun (WGS) entry which is preliminary data.</text>
</comment>
<name>A0AAW1TUW9_9CUCU</name>
<evidence type="ECO:0008006" key="4">
    <source>
        <dbReference type="Google" id="ProtNLM"/>
    </source>
</evidence>
<organism evidence="2 3">
    <name type="scientific">Henosepilachna vigintioctopunctata</name>
    <dbReference type="NCBI Taxonomy" id="420089"/>
    <lineage>
        <taxon>Eukaryota</taxon>
        <taxon>Metazoa</taxon>
        <taxon>Ecdysozoa</taxon>
        <taxon>Arthropoda</taxon>
        <taxon>Hexapoda</taxon>
        <taxon>Insecta</taxon>
        <taxon>Pterygota</taxon>
        <taxon>Neoptera</taxon>
        <taxon>Endopterygota</taxon>
        <taxon>Coleoptera</taxon>
        <taxon>Polyphaga</taxon>
        <taxon>Cucujiformia</taxon>
        <taxon>Coccinelloidea</taxon>
        <taxon>Coccinellidae</taxon>
        <taxon>Epilachninae</taxon>
        <taxon>Epilachnini</taxon>
        <taxon>Henosepilachna</taxon>
    </lineage>
</organism>
<dbReference type="AlphaFoldDB" id="A0AAW1TUW9"/>
<dbReference type="Proteomes" id="UP001431783">
    <property type="component" value="Unassembled WGS sequence"/>
</dbReference>
<keyword evidence="3" id="KW-1185">Reference proteome</keyword>
<evidence type="ECO:0000313" key="2">
    <source>
        <dbReference type="EMBL" id="KAK9871892.1"/>
    </source>
</evidence>
<dbReference type="EMBL" id="JARQZJ010000008">
    <property type="protein sequence ID" value="KAK9871892.1"/>
    <property type="molecule type" value="Genomic_DNA"/>
</dbReference>
<feature type="region of interest" description="Disordered" evidence="1">
    <location>
        <begin position="78"/>
        <end position="102"/>
    </location>
</feature>
<feature type="compositionally biased region" description="Polar residues" evidence="1">
    <location>
        <begin position="78"/>
        <end position="89"/>
    </location>
</feature>